<proteinExistence type="predicted"/>
<evidence type="ECO:0000313" key="1">
    <source>
        <dbReference type="EMBL" id="SMQ86056.1"/>
    </source>
</evidence>
<accession>A0A1Y6G7H4</accession>
<sequence>MFLFCSHMGRAMQTPDRQQRLAALRDVIADIERKPALAEMRDSLDSQEESDAFPTLPAGLVQEIYADESRDGGLGLGFALAQAKSLLTERRPSVFYIQMASDAQTFGMPYGPGLSWFGVDPGAMVIVRTADMTEFLWAAEEVVSCRAVAAVVADVRGTPKLLNFTASRRLSLRASANEVSLFLLRYGLGAESSASHLRWRILPHRSGRHPYDNRAPGAPRWRLKLERGRIAGQRNAWFLEWTDNGLAVFNSPSAGNHVRTPASLPGLVPALLGDGFSQAG</sequence>
<keyword evidence="2" id="KW-1185">Reference proteome</keyword>
<dbReference type="SUPFAM" id="SSF52540">
    <property type="entry name" value="P-loop containing nucleoside triphosphate hydrolases"/>
    <property type="match status" value="1"/>
</dbReference>
<protein>
    <submittedName>
        <fullName evidence="1">Protein ImuA</fullName>
    </submittedName>
</protein>
<evidence type="ECO:0000313" key="2">
    <source>
        <dbReference type="Proteomes" id="UP000194474"/>
    </source>
</evidence>
<organism evidence="1 2">
    <name type="scientific">Devosia lucknowensis</name>
    <dbReference type="NCBI Taxonomy" id="1096929"/>
    <lineage>
        <taxon>Bacteria</taxon>
        <taxon>Pseudomonadati</taxon>
        <taxon>Pseudomonadota</taxon>
        <taxon>Alphaproteobacteria</taxon>
        <taxon>Hyphomicrobiales</taxon>
        <taxon>Devosiaceae</taxon>
        <taxon>Devosia</taxon>
    </lineage>
</organism>
<dbReference type="AlphaFoldDB" id="A0A1Y6G7H4"/>
<reference evidence="2" key="1">
    <citation type="submission" date="2017-04" db="EMBL/GenBank/DDBJ databases">
        <authorList>
            <person name="Varghese N."/>
            <person name="Submissions S."/>
        </authorList>
    </citation>
    <scope>NUCLEOTIDE SEQUENCE [LARGE SCALE GENOMIC DNA]</scope>
</reference>
<dbReference type="InterPro" id="IPR027417">
    <property type="entry name" value="P-loop_NTPase"/>
</dbReference>
<name>A0A1Y6G7H4_9HYPH</name>
<gene>
    <name evidence="1" type="ORF">SAMN06295905_3352</name>
</gene>
<dbReference type="Gene3D" id="3.40.50.300">
    <property type="entry name" value="P-loop containing nucleotide triphosphate hydrolases"/>
    <property type="match status" value="1"/>
</dbReference>
<dbReference type="EMBL" id="FXWK01000002">
    <property type="protein sequence ID" value="SMQ86056.1"/>
    <property type="molecule type" value="Genomic_DNA"/>
</dbReference>
<dbReference type="Proteomes" id="UP000194474">
    <property type="component" value="Unassembled WGS sequence"/>
</dbReference>